<dbReference type="EMBL" id="CP060716">
    <property type="protein sequence ID" value="QNN63911.1"/>
    <property type="molecule type" value="Genomic_DNA"/>
</dbReference>
<sequence>MSVAITGGAGFIGANLVERFMEETEVSEIRIFDDFSTGIRREYVDPRVKVIEGDLRNQDEVLSAFAGVHRVVHLGALPSVPRSIKDPRSSLDVNVIGTLNVLEAARVHGLEHVVSASSSSVYGANPTLPKSEGLVPQPVSPYAVSKLATESLTNSYLHSYGLPTLAFRFFNVFGPLQRADHAYAAVVPLFIEALKQGKPLTVYGDGEQSRDFTSVHVVVDALAKASLRKVTYPSPVNLAFGTRTTLNEAIEILRKIHPAPIGVDYTEPRPGDVRHSQASSSLLQSLIHDLRAPALPDALREVYDWYFQSV</sequence>
<dbReference type="Gene3D" id="3.90.25.10">
    <property type="entry name" value="UDP-galactose 4-epimerase, domain 1"/>
    <property type="match status" value="1"/>
</dbReference>
<feature type="domain" description="NAD-dependent epimerase/dehydratase" evidence="2">
    <location>
        <begin position="3"/>
        <end position="228"/>
    </location>
</feature>
<evidence type="ECO:0000256" key="1">
    <source>
        <dbReference type="ARBA" id="ARBA00007637"/>
    </source>
</evidence>
<dbReference type="InterPro" id="IPR001509">
    <property type="entry name" value="Epimerase_deHydtase"/>
</dbReference>
<dbReference type="AlphaFoldDB" id="A0A7G9S7T6"/>
<dbReference type="Pfam" id="PF01370">
    <property type="entry name" value="Epimerase"/>
    <property type="match status" value="1"/>
</dbReference>
<dbReference type="Proteomes" id="UP000515934">
    <property type="component" value="Chromosome"/>
</dbReference>
<reference evidence="3 4" key="1">
    <citation type="submission" date="2020-08" db="EMBL/GenBank/DDBJ databases">
        <title>Genome sequence of Leucobacter denitrificans KACC 14055T.</title>
        <authorList>
            <person name="Hyun D.-W."/>
            <person name="Bae J.-W."/>
        </authorList>
    </citation>
    <scope>NUCLEOTIDE SEQUENCE [LARGE SCALE GENOMIC DNA]</scope>
    <source>
        <strain evidence="3 4">KACC 14055</strain>
    </source>
</reference>
<dbReference type="InterPro" id="IPR036291">
    <property type="entry name" value="NAD(P)-bd_dom_sf"/>
</dbReference>
<dbReference type="SUPFAM" id="SSF51735">
    <property type="entry name" value="NAD(P)-binding Rossmann-fold domains"/>
    <property type="match status" value="1"/>
</dbReference>
<proteinExistence type="inferred from homology"/>
<gene>
    <name evidence="3" type="ORF">H9L06_05340</name>
</gene>
<protein>
    <submittedName>
        <fullName evidence="3">NAD-dependent epimerase/dehydratase family protein</fullName>
    </submittedName>
</protein>
<evidence type="ECO:0000259" key="2">
    <source>
        <dbReference type="Pfam" id="PF01370"/>
    </source>
</evidence>
<accession>A0A7G9S7T6</accession>
<comment type="similarity">
    <text evidence="1">Belongs to the NAD(P)-dependent epimerase/dehydratase family.</text>
</comment>
<evidence type="ECO:0000313" key="4">
    <source>
        <dbReference type="Proteomes" id="UP000515934"/>
    </source>
</evidence>
<name>A0A7G9S7T6_9MICO</name>
<dbReference type="KEGG" id="ldn:H9L06_05340"/>
<dbReference type="Gene3D" id="3.40.50.720">
    <property type="entry name" value="NAD(P)-binding Rossmann-like Domain"/>
    <property type="match status" value="1"/>
</dbReference>
<dbReference type="PANTHER" id="PTHR43000">
    <property type="entry name" value="DTDP-D-GLUCOSE 4,6-DEHYDRATASE-RELATED"/>
    <property type="match status" value="1"/>
</dbReference>
<organism evidence="3 4">
    <name type="scientific">Leucobacter denitrificans</name>
    <dbReference type="NCBI Taxonomy" id="683042"/>
    <lineage>
        <taxon>Bacteria</taxon>
        <taxon>Bacillati</taxon>
        <taxon>Actinomycetota</taxon>
        <taxon>Actinomycetes</taxon>
        <taxon>Micrococcales</taxon>
        <taxon>Microbacteriaceae</taxon>
        <taxon>Leucobacter</taxon>
    </lineage>
</organism>
<evidence type="ECO:0000313" key="3">
    <source>
        <dbReference type="EMBL" id="QNN63911.1"/>
    </source>
</evidence>
<keyword evidence="4" id="KW-1185">Reference proteome</keyword>